<dbReference type="EMBL" id="OIVN01000151">
    <property type="protein sequence ID" value="SPC75271.1"/>
    <property type="molecule type" value="Genomic_DNA"/>
</dbReference>
<dbReference type="PANTHER" id="PTHR33223">
    <property type="entry name" value="CCHC-TYPE DOMAIN-CONTAINING PROTEIN"/>
    <property type="match status" value="1"/>
</dbReference>
<sequence length="284" mass="32458">MHVSSEADSLPPSQLSFSLNKFTIDHRPCGRCQAEAWKARVLDPPQPPPSDPNREVLPTNLMLELIQGLQQTQGELAEAIKQLKEKDAEREKNPKKPRLFVRKPPYSTELLKQPYPEKYIVPTFSRFDGRKGSAFVHISKFIDSMGAYAGNGDLCLCEFSKSLDDRAYTWYTTLPPGSVKVWEDMVELFCGKYFQAEEKITLVNLHITKQVSGEDLLRYIHRFRDISLDCYANYEEGELVGVCIDNMLLEFRAHLKNLDISRFAQLLQKASEDSTINQASHREA</sequence>
<evidence type="ECO:0000313" key="2">
    <source>
        <dbReference type="EMBL" id="SPC75271.1"/>
    </source>
</evidence>
<organism evidence="2">
    <name type="scientific">Fagus sylvatica</name>
    <name type="common">Beechnut</name>
    <dbReference type="NCBI Taxonomy" id="28930"/>
    <lineage>
        <taxon>Eukaryota</taxon>
        <taxon>Viridiplantae</taxon>
        <taxon>Streptophyta</taxon>
        <taxon>Embryophyta</taxon>
        <taxon>Tracheophyta</taxon>
        <taxon>Spermatophyta</taxon>
        <taxon>Magnoliopsida</taxon>
        <taxon>eudicotyledons</taxon>
        <taxon>Gunneridae</taxon>
        <taxon>Pentapetalae</taxon>
        <taxon>rosids</taxon>
        <taxon>fabids</taxon>
        <taxon>Fagales</taxon>
        <taxon>Fagaceae</taxon>
        <taxon>Fagus</taxon>
    </lineage>
</organism>
<reference evidence="2" key="1">
    <citation type="submission" date="2018-02" db="EMBL/GenBank/DDBJ databases">
        <authorList>
            <person name="Cohen D.B."/>
            <person name="Kent A.D."/>
        </authorList>
    </citation>
    <scope>NUCLEOTIDE SEQUENCE</scope>
</reference>
<dbReference type="PANTHER" id="PTHR33223:SF6">
    <property type="entry name" value="CCHC-TYPE DOMAIN-CONTAINING PROTEIN"/>
    <property type="match status" value="1"/>
</dbReference>
<evidence type="ECO:0000259" key="1">
    <source>
        <dbReference type="Pfam" id="PF03732"/>
    </source>
</evidence>
<proteinExistence type="predicted"/>
<feature type="domain" description="Retrotransposon gag" evidence="1">
    <location>
        <begin position="159"/>
        <end position="237"/>
    </location>
</feature>
<dbReference type="InterPro" id="IPR005162">
    <property type="entry name" value="Retrotrans_gag_dom"/>
</dbReference>
<gene>
    <name evidence="2" type="ORF">FSB_LOCUS3153</name>
</gene>
<protein>
    <recommendedName>
        <fullName evidence="1">Retrotransposon gag domain-containing protein</fullName>
    </recommendedName>
</protein>
<accession>A0A2N9EKL2</accession>
<dbReference type="AlphaFoldDB" id="A0A2N9EKL2"/>
<dbReference type="Pfam" id="PF03732">
    <property type="entry name" value="Retrotrans_gag"/>
    <property type="match status" value="1"/>
</dbReference>
<name>A0A2N9EKL2_FAGSY</name>